<comment type="caution">
    <text evidence="2">The sequence shown here is derived from an EMBL/GenBank/DDBJ whole genome shotgun (WGS) entry which is preliminary data.</text>
</comment>
<gene>
    <name evidence="2" type="ORF">GGR36_001800</name>
</gene>
<accession>A0A840BLH5</accession>
<feature type="signal peptide" evidence="1">
    <location>
        <begin position="1"/>
        <end position="22"/>
    </location>
</feature>
<dbReference type="AlphaFoldDB" id="A0A840BLH5"/>
<dbReference type="Proteomes" id="UP000561045">
    <property type="component" value="Unassembled WGS sequence"/>
</dbReference>
<evidence type="ECO:0000313" key="2">
    <source>
        <dbReference type="EMBL" id="MBB4012492.1"/>
    </source>
</evidence>
<feature type="chain" id="PRO_5032315615" evidence="1">
    <location>
        <begin position="23"/>
        <end position="123"/>
    </location>
</feature>
<keyword evidence="3" id="KW-1185">Reference proteome</keyword>
<sequence>MVTPVRRWTPCLLLTLPLLCHAADALRAGDPTRPPEGLLQPASVSAQAGEPLVLQSVLLAPDRRVAVISGQPVRVGGYVGNAKLVALDANTAVLQENGEKRVLTLLPGITHEAGAKIRPEKKR</sequence>
<dbReference type="RefSeq" id="WP_183634287.1">
    <property type="nucleotide sequence ID" value="NZ_BAABLE010000011.1"/>
</dbReference>
<proteinExistence type="predicted"/>
<protein>
    <submittedName>
        <fullName evidence="2">MSHA biogenesis protein MshK</fullName>
    </submittedName>
</protein>
<name>A0A840BLH5_9RHOO</name>
<organism evidence="2 3">
    <name type="scientific">Niveibacterium umoris</name>
    <dbReference type="NCBI Taxonomy" id="1193620"/>
    <lineage>
        <taxon>Bacteria</taxon>
        <taxon>Pseudomonadati</taxon>
        <taxon>Pseudomonadota</taxon>
        <taxon>Betaproteobacteria</taxon>
        <taxon>Rhodocyclales</taxon>
        <taxon>Rhodocyclaceae</taxon>
        <taxon>Niveibacterium</taxon>
    </lineage>
</organism>
<keyword evidence="1" id="KW-0732">Signal</keyword>
<dbReference type="EMBL" id="JACIET010000001">
    <property type="protein sequence ID" value="MBB4012492.1"/>
    <property type="molecule type" value="Genomic_DNA"/>
</dbReference>
<reference evidence="2 3" key="1">
    <citation type="submission" date="2020-08" db="EMBL/GenBank/DDBJ databases">
        <title>Genomic Encyclopedia of Type Strains, Phase IV (KMG-IV): sequencing the most valuable type-strain genomes for metagenomic binning, comparative biology and taxonomic classification.</title>
        <authorList>
            <person name="Goeker M."/>
        </authorList>
    </citation>
    <scope>NUCLEOTIDE SEQUENCE [LARGE SCALE GENOMIC DNA]</scope>
    <source>
        <strain evidence="2 3">DSM 106739</strain>
    </source>
</reference>
<evidence type="ECO:0000313" key="3">
    <source>
        <dbReference type="Proteomes" id="UP000561045"/>
    </source>
</evidence>
<evidence type="ECO:0000256" key="1">
    <source>
        <dbReference type="SAM" id="SignalP"/>
    </source>
</evidence>